<dbReference type="EMBL" id="FQXR01000018">
    <property type="protein sequence ID" value="SHI17568.1"/>
    <property type="molecule type" value="Genomic_DNA"/>
</dbReference>
<dbReference type="InterPro" id="IPR021229">
    <property type="entry name" value="DUF2800"/>
</dbReference>
<sequence length="385" mass="43760">MSSHAILSASGSHRWLNCMPSARLELEFEDKENTAAAEGTAAHALCEHKLRKALKMRSKRPTSSYDSDEMEQYTDDYVDFVMEQLEIVKQSCKDPLVLIEQKLDFSCYVPQGFGTGDSIIIADEKLHVIDFKYGMGVLVDAVENPQMKLYGLGALEIYDSLYDIKEVSMTIFQPRRENISTWTIPVEELKSWAENELKPKAILAINGEGDYIPGEWCTFCKASAKCRARAEAKLELARCEFKLPPLLTDMEIEEILHKIPDLTKWANEIIAYATDSAVNHGKQWNGFKVVEGRSNRKYKDEEAVANVARANGYRDIYRQSLITITEMQKLMGKKQFEEVLGGLIYKLPGKPTLVPITDKRPAMNISNVNDEFNKIMEDEDYDKSK</sequence>
<name>A0A1M5Z0I4_9FIRM</name>
<protein>
    <recommendedName>
        <fullName evidence="3">DUF2800 domain-containing protein</fullName>
    </recommendedName>
</protein>
<gene>
    <name evidence="1" type="ORF">SAMN02745180_02590</name>
</gene>
<proteinExistence type="predicted"/>
<evidence type="ECO:0008006" key="3">
    <source>
        <dbReference type="Google" id="ProtNLM"/>
    </source>
</evidence>
<dbReference type="AlphaFoldDB" id="A0A1M5Z0I4"/>
<keyword evidence="2" id="KW-1185">Reference proteome</keyword>
<dbReference type="Proteomes" id="UP000184389">
    <property type="component" value="Unassembled WGS sequence"/>
</dbReference>
<evidence type="ECO:0000313" key="1">
    <source>
        <dbReference type="EMBL" id="SHI17568.1"/>
    </source>
</evidence>
<dbReference type="OrthoDB" id="9766061at2"/>
<dbReference type="RefSeq" id="WP_072745214.1">
    <property type="nucleotide sequence ID" value="NZ_FQXR01000018.1"/>
</dbReference>
<reference evidence="1 2" key="1">
    <citation type="submission" date="2016-11" db="EMBL/GenBank/DDBJ databases">
        <authorList>
            <person name="Jaros S."/>
            <person name="Januszkiewicz K."/>
            <person name="Wedrychowicz H."/>
        </authorList>
    </citation>
    <scope>NUCLEOTIDE SEQUENCE [LARGE SCALE GENOMIC DNA]</scope>
    <source>
        <strain evidence="1 2">DSM 13106</strain>
    </source>
</reference>
<dbReference type="Pfam" id="PF10926">
    <property type="entry name" value="DUF2800"/>
    <property type="match status" value="1"/>
</dbReference>
<accession>A0A1M5Z0I4</accession>
<dbReference type="STRING" id="1123281.SAMN02745180_02590"/>
<organism evidence="1 2">
    <name type="scientific">Sporanaerobacter acetigenes DSM 13106</name>
    <dbReference type="NCBI Taxonomy" id="1123281"/>
    <lineage>
        <taxon>Bacteria</taxon>
        <taxon>Bacillati</taxon>
        <taxon>Bacillota</taxon>
        <taxon>Tissierellia</taxon>
        <taxon>Tissierellales</taxon>
        <taxon>Sporanaerobacteraceae</taxon>
        <taxon>Sporanaerobacter</taxon>
    </lineage>
</organism>
<evidence type="ECO:0000313" key="2">
    <source>
        <dbReference type="Proteomes" id="UP000184389"/>
    </source>
</evidence>